<dbReference type="Gene3D" id="1.10.357.10">
    <property type="entry name" value="Tetracycline Repressor, domain 2"/>
    <property type="match status" value="1"/>
</dbReference>
<dbReference type="SUPFAM" id="SSF48498">
    <property type="entry name" value="Tetracyclin repressor-like, C-terminal domain"/>
    <property type="match status" value="1"/>
</dbReference>
<dbReference type="Pfam" id="PF17922">
    <property type="entry name" value="TetR_C_17"/>
    <property type="match status" value="1"/>
</dbReference>
<dbReference type="EMBL" id="JARMAB010000020">
    <property type="protein sequence ID" value="MED1204076.1"/>
    <property type="molecule type" value="Genomic_DNA"/>
</dbReference>
<dbReference type="RefSeq" id="WP_083953029.1">
    <property type="nucleotide sequence ID" value="NZ_JARMAB010000020.1"/>
</dbReference>
<reference evidence="5 6" key="1">
    <citation type="submission" date="2023-03" db="EMBL/GenBank/DDBJ databases">
        <title>Bacillus Genome Sequencing.</title>
        <authorList>
            <person name="Dunlap C."/>
        </authorList>
    </citation>
    <scope>NUCLEOTIDE SEQUENCE [LARGE SCALE GENOMIC DNA]</scope>
    <source>
        <strain evidence="5 6">B-23453</strain>
    </source>
</reference>
<evidence type="ECO:0000256" key="2">
    <source>
        <dbReference type="ARBA" id="ARBA00023125"/>
    </source>
</evidence>
<dbReference type="InterPro" id="IPR036271">
    <property type="entry name" value="Tet_transcr_reg_TetR-rel_C_sf"/>
</dbReference>
<accession>A0ABU6MHD4</accession>
<protein>
    <submittedName>
        <fullName evidence="5">TetR/AcrR family transcriptional regulator</fullName>
    </submittedName>
</protein>
<sequence>MPKVSDDYKERKKASLYESALKCFGEKGYQSTTIDDITAHSQTSKGLFYTYFKSKEELYISLMDERTNHTLSRLNESFKTISSAKEKVHELFSLYKKASLTEEWRNFIRVQIEFWVHSPRLERARDVVTSRYEDLYTGMISRIIEDGKAAGEFKQEIHADVVANLFWAFIDGICMHYSVVGENYAYEAHFKATEEMIMNYILIQPEKQKA</sequence>
<dbReference type="InterPro" id="IPR009057">
    <property type="entry name" value="Homeodomain-like_sf"/>
</dbReference>
<feature type="DNA-binding region" description="H-T-H motif" evidence="3">
    <location>
        <begin position="33"/>
        <end position="52"/>
    </location>
</feature>
<evidence type="ECO:0000256" key="3">
    <source>
        <dbReference type="PROSITE-ProRule" id="PRU00335"/>
    </source>
</evidence>
<dbReference type="Gene3D" id="1.10.10.60">
    <property type="entry name" value="Homeodomain-like"/>
    <property type="match status" value="1"/>
</dbReference>
<dbReference type="SUPFAM" id="SSF46689">
    <property type="entry name" value="Homeodomain-like"/>
    <property type="match status" value="1"/>
</dbReference>
<evidence type="ECO:0000313" key="6">
    <source>
        <dbReference type="Proteomes" id="UP001341444"/>
    </source>
</evidence>
<dbReference type="Pfam" id="PF00440">
    <property type="entry name" value="TetR_N"/>
    <property type="match status" value="1"/>
</dbReference>
<evidence type="ECO:0000256" key="1">
    <source>
        <dbReference type="ARBA" id="ARBA00022491"/>
    </source>
</evidence>
<gene>
    <name evidence="5" type="ORF">P4T90_13535</name>
</gene>
<dbReference type="InterPro" id="IPR050624">
    <property type="entry name" value="HTH-type_Tx_Regulator"/>
</dbReference>
<keyword evidence="1" id="KW-0678">Repressor</keyword>
<dbReference type="Proteomes" id="UP001341444">
    <property type="component" value="Unassembled WGS sequence"/>
</dbReference>
<dbReference type="InterPro" id="IPR001647">
    <property type="entry name" value="HTH_TetR"/>
</dbReference>
<proteinExistence type="predicted"/>
<comment type="caution">
    <text evidence="5">The sequence shown here is derived from an EMBL/GenBank/DDBJ whole genome shotgun (WGS) entry which is preliminary data.</text>
</comment>
<organism evidence="5 6">
    <name type="scientific">Heyndrickxia acidicola</name>
    <dbReference type="NCBI Taxonomy" id="209389"/>
    <lineage>
        <taxon>Bacteria</taxon>
        <taxon>Bacillati</taxon>
        <taxon>Bacillota</taxon>
        <taxon>Bacilli</taxon>
        <taxon>Bacillales</taxon>
        <taxon>Bacillaceae</taxon>
        <taxon>Heyndrickxia</taxon>
    </lineage>
</organism>
<keyword evidence="6" id="KW-1185">Reference proteome</keyword>
<evidence type="ECO:0000313" key="5">
    <source>
        <dbReference type="EMBL" id="MED1204076.1"/>
    </source>
</evidence>
<name>A0ABU6MHD4_9BACI</name>
<dbReference type="PROSITE" id="PS50977">
    <property type="entry name" value="HTH_TETR_2"/>
    <property type="match status" value="1"/>
</dbReference>
<evidence type="ECO:0000259" key="4">
    <source>
        <dbReference type="PROSITE" id="PS50977"/>
    </source>
</evidence>
<keyword evidence="2 3" id="KW-0238">DNA-binding</keyword>
<dbReference type="PANTHER" id="PTHR43479">
    <property type="entry name" value="ACREF/ENVCD OPERON REPRESSOR-RELATED"/>
    <property type="match status" value="1"/>
</dbReference>
<feature type="domain" description="HTH tetR-type" evidence="4">
    <location>
        <begin position="10"/>
        <end position="70"/>
    </location>
</feature>
<dbReference type="PANTHER" id="PTHR43479:SF11">
    <property type="entry name" value="ACREF_ENVCD OPERON REPRESSOR-RELATED"/>
    <property type="match status" value="1"/>
</dbReference>
<dbReference type="InterPro" id="IPR041612">
    <property type="entry name" value="YfiR_C"/>
</dbReference>
<dbReference type="PRINTS" id="PR00455">
    <property type="entry name" value="HTHTETR"/>
</dbReference>